<dbReference type="Proteomes" id="UP000317638">
    <property type="component" value="Unassembled WGS sequence"/>
</dbReference>
<sequence length="432" mass="47628">MDEEVNHHLDRWVAMTGRAGVLAAQLAQTHADLVDLAADLIETRTWAGDGVRSPEHWLMVYCALSPARASEVVALGQRRAAMSGLVDQMQAGRVSLDQAAVVARNVPDHYVGSVTHELVSMATVPQLRRALNKHQFTPPKPKEDITPYDEAVAAMPEDERPLNPVDDGPKLTMHTTEGRFHLRFEANPVDGALLESAIKEAKDALFNAGDTDATYADALLEVANRSLNTVESKSRLEHYRVHINLDTDGNAWLNKKGALPPHLMRQVTCDGTIRPVWWSDAKPVSVGRSQRIVPDRTRRLVEDRDGGCRYPGCTTTSFLENHHITHWSKGGGTDIDSLVSLCPRHHRELHQDRFSIHGDPTTPTGLTFHNPHGRPLLIQLPDTVPPTQHPPPGPTPLRGTPMDVTCIHFQPNHPPSAEADAVDQDDDLRSTG</sequence>
<dbReference type="GO" id="GO:0004519">
    <property type="term" value="F:endonuclease activity"/>
    <property type="evidence" value="ECO:0007669"/>
    <property type="project" value="InterPro"/>
</dbReference>
<comment type="caution">
    <text evidence="3">The sequence shown here is derived from an EMBL/GenBank/DDBJ whole genome shotgun (WGS) entry which is preliminary data.</text>
</comment>
<dbReference type="CDD" id="cd00085">
    <property type="entry name" value="HNHc"/>
    <property type="match status" value="1"/>
</dbReference>
<dbReference type="InterPro" id="IPR003615">
    <property type="entry name" value="HNH_nuc"/>
</dbReference>
<dbReference type="OrthoDB" id="3725562at2"/>
<reference evidence="3 4" key="1">
    <citation type="submission" date="2019-07" db="EMBL/GenBank/DDBJ databases">
        <authorList>
            <person name="Zhou L.-Y."/>
        </authorList>
    </citation>
    <scope>NUCLEOTIDE SEQUENCE [LARGE SCALE GENOMIC DNA]</scope>
    <source>
        <strain evidence="3 4">YIM 101269</strain>
    </source>
</reference>
<feature type="region of interest" description="Disordered" evidence="1">
    <location>
        <begin position="408"/>
        <end position="432"/>
    </location>
</feature>
<evidence type="ECO:0000256" key="1">
    <source>
        <dbReference type="SAM" id="MobiDB-lite"/>
    </source>
</evidence>
<accession>A0A553JXT7</accession>
<dbReference type="GO" id="GO:0008270">
    <property type="term" value="F:zinc ion binding"/>
    <property type="evidence" value="ECO:0007669"/>
    <property type="project" value="InterPro"/>
</dbReference>
<dbReference type="EMBL" id="VKKG01000005">
    <property type="protein sequence ID" value="TRY17264.1"/>
    <property type="molecule type" value="Genomic_DNA"/>
</dbReference>
<dbReference type="Gene3D" id="1.10.30.50">
    <property type="match status" value="1"/>
</dbReference>
<dbReference type="GO" id="GO:0003676">
    <property type="term" value="F:nucleic acid binding"/>
    <property type="evidence" value="ECO:0007669"/>
    <property type="project" value="InterPro"/>
</dbReference>
<dbReference type="AlphaFoldDB" id="A0A553JXT7"/>
<evidence type="ECO:0000259" key="2">
    <source>
        <dbReference type="SMART" id="SM00507"/>
    </source>
</evidence>
<dbReference type="RefSeq" id="WP_143938728.1">
    <property type="nucleotide sequence ID" value="NZ_VKKG01000005.1"/>
</dbReference>
<feature type="domain" description="HNH nuclease" evidence="2">
    <location>
        <begin position="296"/>
        <end position="347"/>
    </location>
</feature>
<name>A0A553JXT7_9ACTN</name>
<protein>
    <submittedName>
        <fullName evidence="3">DUF222 domain-containing protein</fullName>
    </submittedName>
</protein>
<dbReference type="SMART" id="SM00507">
    <property type="entry name" value="HNHc"/>
    <property type="match status" value="1"/>
</dbReference>
<evidence type="ECO:0000313" key="4">
    <source>
        <dbReference type="Proteomes" id="UP000317638"/>
    </source>
</evidence>
<gene>
    <name evidence="3" type="ORF">FOJ82_11950</name>
</gene>
<organism evidence="3 4">
    <name type="scientific">Tessaracoccus rhinocerotis</name>
    <dbReference type="NCBI Taxonomy" id="1689449"/>
    <lineage>
        <taxon>Bacteria</taxon>
        <taxon>Bacillati</taxon>
        <taxon>Actinomycetota</taxon>
        <taxon>Actinomycetes</taxon>
        <taxon>Propionibacteriales</taxon>
        <taxon>Propionibacteriaceae</taxon>
        <taxon>Tessaracoccus</taxon>
    </lineage>
</organism>
<keyword evidence="4" id="KW-1185">Reference proteome</keyword>
<evidence type="ECO:0000313" key="3">
    <source>
        <dbReference type="EMBL" id="TRY17264.1"/>
    </source>
</evidence>
<dbReference type="InterPro" id="IPR002711">
    <property type="entry name" value="HNH"/>
</dbReference>
<dbReference type="Pfam" id="PF01844">
    <property type="entry name" value="HNH"/>
    <property type="match status" value="1"/>
</dbReference>
<proteinExistence type="predicted"/>